<evidence type="ECO:0000313" key="2">
    <source>
        <dbReference type="EMBL" id="MBL7627404.1"/>
    </source>
</evidence>
<dbReference type="EMBL" id="JAEACQ010000160">
    <property type="protein sequence ID" value="MBL7627404.1"/>
    <property type="molecule type" value="Genomic_DNA"/>
</dbReference>
<evidence type="ECO:0000256" key="1">
    <source>
        <dbReference type="SAM" id="MobiDB-lite"/>
    </source>
</evidence>
<comment type="caution">
    <text evidence="2">The sequence shown here is derived from an EMBL/GenBank/DDBJ whole genome shotgun (WGS) entry which is preliminary data.</text>
</comment>
<name>A0A937UL25_9ACTN</name>
<protein>
    <submittedName>
        <fullName evidence="2">Uncharacterized protein</fullName>
    </submittedName>
</protein>
<dbReference type="RefSeq" id="WP_203002301.1">
    <property type="nucleotide sequence ID" value="NZ_JADWYU010000099.1"/>
</dbReference>
<reference evidence="2" key="1">
    <citation type="submission" date="2020-12" db="EMBL/GenBank/DDBJ databases">
        <title>Genomic characterization of non-nitrogen-fixing Frankia strains.</title>
        <authorList>
            <person name="Carlos-Shanley C."/>
            <person name="Guerra T."/>
            <person name="Hahn D."/>
        </authorList>
    </citation>
    <scope>NUCLEOTIDE SEQUENCE</scope>
    <source>
        <strain evidence="2">CN6</strain>
    </source>
</reference>
<accession>A0A937UL25</accession>
<gene>
    <name evidence="2" type="ORF">I7412_09520</name>
</gene>
<proteinExistence type="predicted"/>
<sequence length="68" mass="7274">MIDLDGLRLHAPEYVHDVSGGVGRFVQRPSGYRWALVNGPPTAEDGQPTGALPGQPLHGDSQPRRCGL</sequence>
<evidence type="ECO:0000313" key="3">
    <source>
        <dbReference type="Proteomes" id="UP000604475"/>
    </source>
</evidence>
<keyword evidence="3" id="KW-1185">Reference proteome</keyword>
<feature type="region of interest" description="Disordered" evidence="1">
    <location>
        <begin position="38"/>
        <end position="68"/>
    </location>
</feature>
<organism evidence="2 3">
    <name type="scientific">Frankia nepalensis</name>
    <dbReference type="NCBI Taxonomy" id="1836974"/>
    <lineage>
        <taxon>Bacteria</taxon>
        <taxon>Bacillati</taxon>
        <taxon>Actinomycetota</taxon>
        <taxon>Actinomycetes</taxon>
        <taxon>Frankiales</taxon>
        <taxon>Frankiaceae</taxon>
        <taxon>Frankia</taxon>
    </lineage>
</organism>
<dbReference type="AlphaFoldDB" id="A0A937UL25"/>
<dbReference type="Proteomes" id="UP000604475">
    <property type="component" value="Unassembled WGS sequence"/>
</dbReference>